<dbReference type="InterPro" id="IPR001478">
    <property type="entry name" value="PDZ"/>
</dbReference>
<dbReference type="OrthoDB" id="416344at2759"/>
<gene>
    <name evidence="3" type="primary">dpf-6</name>
    <name evidence="3" type="ORF">AK812_SmicGene37029</name>
</gene>
<dbReference type="SUPFAM" id="SSF53474">
    <property type="entry name" value="alpha/beta-Hydrolases"/>
    <property type="match status" value="1"/>
</dbReference>
<name>A0A1Q9CHB2_SYMMI</name>
<reference evidence="3 4" key="1">
    <citation type="submission" date="2016-02" db="EMBL/GenBank/DDBJ databases">
        <title>Genome analysis of coral dinoflagellate symbionts highlights evolutionary adaptations to a symbiotic lifestyle.</title>
        <authorList>
            <person name="Aranda M."/>
            <person name="Li Y."/>
            <person name="Liew Y.J."/>
            <person name="Baumgarten S."/>
            <person name="Simakov O."/>
            <person name="Wilson M."/>
            <person name="Piel J."/>
            <person name="Ashoor H."/>
            <person name="Bougouffa S."/>
            <person name="Bajic V.B."/>
            <person name="Ryu T."/>
            <person name="Ravasi T."/>
            <person name="Bayer T."/>
            <person name="Micklem G."/>
            <person name="Kim H."/>
            <person name="Bhak J."/>
            <person name="Lajeunesse T.C."/>
            <person name="Voolstra C.R."/>
        </authorList>
    </citation>
    <scope>NUCLEOTIDE SEQUENCE [LARGE SCALE GENOMIC DNA]</scope>
    <source>
        <strain evidence="3 4">CCMP2467</strain>
    </source>
</reference>
<proteinExistence type="predicted"/>
<accession>A0A1Q9CHB2</accession>
<organism evidence="3 4">
    <name type="scientific">Symbiodinium microadriaticum</name>
    <name type="common">Dinoflagellate</name>
    <name type="synonym">Zooxanthella microadriatica</name>
    <dbReference type="NCBI Taxonomy" id="2951"/>
    <lineage>
        <taxon>Eukaryota</taxon>
        <taxon>Sar</taxon>
        <taxon>Alveolata</taxon>
        <taxon>Dinophyceae</taxon>
        <taxon>Suessiales</taxon>
        <taxon>Symbiodiniaceae</taxon>
        <taxon>Symbiodinium</taxon>
    </lineage>
</organism>
<dbReference type="Gene3D" id="3.40.50.1820">
    <property type="entry name" value="alpha/beta hydrolase"/>
    <property type="match status" value="1"/>
</dbReference>
<dbReference type="InterPro" id="IPR036034">
    <property type="entry name" value="PDZ_sf"/>
</dbReference>
<feature type="region of interest" description="Disordered" evidence="1">
    <location>
        <begin position="1245"/>
        <end position="1267"/>
    </location>
</feature>
<dbReference type="EMBL" id="LSRX01001204">
    <property type="protein sequence ID" value="OLP82324.1"/>
    <property type="molecule type" value="Genomic_DNA"/>
</dbReference>
<feature type="domain" description="PDZ" evidence="2">
    <location>
        <begin position="1777"/>
        <end position="1861"/>
    </location>
</feature>
<dbReference type="Proteomes" id="UP000186817">
    <property type="component" value="Unassembled WGS sequence"/>
</dbReference>
<keyword evidence="4" id="KW-1185">Reference proteome</keyword>
<feature type="compositionally biased region" description="Low complexity" evidence="1">
    <location>
        <begin position="1245"/>
        <end position="1260"/>
    </location>
</feature>
<dbReference type="CDD" id="cd00136">
    <property type="entry name" value="PDZ_canonical"/>
    <property type="match status" value="1"/>
</dbReference>
<feature type="domain" description="PDZ" evidence="2">
    <location>
        <begin position="1862"/>
        <end position="1919"/>
    </location>
</feature>
<dbReference type="Gene3D" id="2.30.42.10">
    <property type="match status" value="1"/>
</dbReference>
<feature type="region of interest" description="Disordered" evidence="1">
    <location>
        <begin position="1383"/>
        <end position="1417"/>
    </location>
</feature>
<evidence type="ECO:0000256" key="1">
    <source>
        <dbReference type="SAM" id="MobiDB-lite"/>
    </source>
</evidence>
<evidence type="ECO:0000313" key="3">
    <source>
        <dbReference type="EMBL" id="OLP82324.1"/>
    </source>
</evidence>
<dbReference type="PROSITE" id="PS50106">
    <property type="entry name" value="PDZ"/>
    <property type="match status" value="2"/>
</dbReference>
<dbReference type="SMART" id="SM00228">
    <property type="entry name" value="PDZ"/>
    <property type="match status" value="2"/>
</dbReference>
<protein>
    <submittedName>
        <fullName evidence="3">Dipeptidyl peptidase family member 6</fullName>
    </submittedName>
</protein>
<dbReference type="SUPFAM" id="SSF50156">
    <property type="entry name" value="PDZ domain-like"/>
    <property type="match status" value="1"/>
</dbReference>
<evidence type="ECO:0000313" key="4">
    <source>
        <dbReference type="Proteomes" id="UP000186817"/>
    </source>
</evidence>
<sequence>MAFSAYHPRYLACSQLQDGKSEAVNLKTWVYSNADGERLLLLELRRLLHCCGKVPRSQYVHEIVNKGCAADGEWRNCFELLGLTVDECLVKSKKASKYSSKNLRGMQKPELLRSEWQITTLAALALLCQWSISGMHRNQERSRFLFRSMLQASIPGGSMAALLSPFSDTGILQRCLHRPGLGTCVHLSQFLGELPTASDAMSMTTFLDKAVSCLCKVWTTADSCESAKCLCLTVLEDMALRVEQHLVEFGHEDVLLGRSLDPAADRRQAVDEDVVEALRQQAVEHNLSRQVLNCVHNAADRSAGLKWQRRDACRYIAKSWEAFQKDRTSNVVVAVSFDAKRLGDPGQDLLVGAASRDGVGVWLPPQVLTDEPGVAPESEESAKILQSDLLRWLETEGAEKDSKGDAVEDELRPYRAANMHYMLCFEHAVKAGTGYSLCDFLPLHRPQRLQEHERREIVLIGRQHGVGQKRMVLANTESGKRTLEHAKHLDSNGEPYLSPSLVVCVDQGSIGWPCVQMAFQCHGLRGLYAHDPWHRVWNDLKAACVSASFWSVVRECTLAMNVRSGPFEGGAFHGQLQSALKDMATKSSFDNVFFANCYPNICREWGLQGALDYGSESHMETVFQMLCQDKELKHKGSNVKWARWASFFDAGQEFRPCWSARLCVMLFHGWRANWWASLSDAPLGLREGEDYGLSGLLALSKAAGSGSGATSRSVKHSNDQVNLLRKECKNSLEMATLVMNNEVTRRMFNMLLEVVDPVRIRMGKDMKAMQGSREGTLHVLKSWSLGSVHATCREVFQKLQDRDSLDWAGMDLSDEAVSTDSEVAVENELAQRMAVLAREVCATRAFAMGEYSHAPPFLLVGLLEADAQRETREKLECLWHCCLRMEEWSLGDPWYRSFLDSLVWPNLTTVRCAFIDLEEVDWQVTQNLRGYLTDLFGNMSAHTKMVEEAFNLATDTTRRTKNGRVEKLSLWQSLADSDLLVRLGYSCPGDSADTQVPKKLPEKLFLPDKMEGFSLGGSKGLKQMSSNETWVSLSPANHSMIAWASRAMLCLREDLSLLKQCWQSLLPPIGWVLCSKAEMKKATLVLKCTPWGVLGWPVQGGHFKEKDGKIFRYFCFDLSASATVQFCVITDMSKWCMLDAVVRSPAFLQFRGKRPSTVKDVIRSLLKHIFPKDTAESVETMLAKRDSAEITELGSIINSTKHLDLAEQYLEPEEVQKCRKKLQHLSPQEEMPDCTLKEFLSRSEPSGAAAESSEAAQPSSKRQKRRAEPLTINWEKIEIASVRKCLPEGKNGAVTISQELKLANRWRVLYPRVKTAGNQSFSLVYHDGPSERRSVLACLRWAWKVHGQEGGEQSRLLLIVLTATWKFGRAGLWERGIRGVSNKGSQKVKKEKRPQPSSANLPMKQRPSYGAWQAPTRPPSDSCLALTLSMARGEEWSFQPFHVIQNPLARGGKCPLLFAMGVAVANQSQCRASVMHQVPMDDRLPRVQMRRVHSRRSQRYKGFSPTTFGVIACTACFGFAQCWVGLSVKAIVRPGPRPAASLRPPAPFLTPTVQPLLLSPDGERTARFEFCEPGIVIRVEAAPSFGSQEGAQRAAKRKVERITIIPRDKVGIMGVRDLFWLDGGSFLITGYEAVQVIRQELCGVVKPEPFDPAAAPLAADVEGHGPCEVVPLCSRRLKRPVWVDGHCQKPCNSCPGMSPLSQSCQIVTTAAQVISLGDSPRALELGTTPGKAPDDPALQDAPVEVSQVQESDLTLTVADAPVEESWKVQEDDDKPSHFVCEVNKDGKPLGIRVEYVSDKCLVVAVTQGAIPSWNLSNADGKEIRPGDRIVQVNGKDSSPSQLAQQLADAQGLVQMHIQRPGRVALQCKAEQKLGIKVSELQDGFGLEVSEVKEDGQIPSLNKEKPGSISKGDRIVAVNGNQSDSKLLFNSISDPGDKELEIFTYAFFFADKIKEAVSKQRSRGGASSKQQAKEGPSGRFYGWIADLREGKASVIRMPSSEANFFVPLGRSGLPMIRTADSPEVLVGFTMPDGASTSFSWAWCSTPSGDTADAGDAVLPTGEWREVALSKDGVIDAVLLSNGTVLRQSADGWLDLGVLSLDPEALSASLALQPLLPQEHLVSATLHGAIVIDTAAVGSLPEHFPQPEDLASDITKPSDEDLASWILEQAVLRQTSALVRLSSGDAPQPIFVHPFCDVVASGVWINPETEDVEAVSVQDLKPKTYSLSQEHEGTLRSLRTHLPDKIQLYEVDVATAGMELVAWQMHAERCVAFFAHPLLSDLVALPAVVKGGMFTWLGRRALPTRGAALNSAAAALKPTLEGHRIRATNGMSVPAYLLLPSEGAAALVVRLHDGPDLRDNWGTDSFDAWLLSRGYGILKVNYRGSAGFGKVWRASRGFAEDISRAIEWAMVERKVLGEAPAGELAAVALLGSYFGAYAALHTASRLRDWTACLVAIAPQQVAPGGVWSEPYFPGQSTESDDNLEPAGLVGDLQGLAMMLVEYERDDANGPLALNLVPVGCDPEDWPRSLQYVQYAGERKGGGVVRQNMLDLYRRMDSFLHEQLSGLTGSRGLRKESFVDEVPFLSAALLPATVGSSSPSAESIEMGLETVLRKTKGDEIADALPELRSAFGTPAGVGFSVAGKAAKQVGKRLENMLVAPASRVVVRDDGMIEVTVALAEAPQKLHVLLSEVWMHIRAENLGFTLALPRQPKRGQRIQAFALPSGTAFHFEIAAEATVGAVENFNYWAARGSSLLDLVLPEDLAGAAVLVPTIPE</sequence>
<comment type="caution">
    <text evidence="3">The sequence shown here is derived from an EMBL/GenBank/DDBJ whole genome shotgun (WGS) entry which is preliminary data.</text>
</comment>
<evidence type="ECO:0000259" key="2">
    <source>
        <dbReference type="PROSITE" id="PS50106"/>
    </source>
</evidence>
<dbReference type="InterPro" id="IPR029058">
    <property type="entry name" value="AB_hydrolase_fold"/>
</dbReference>